<keyword evidence="2" id="KW-1185">Reference proteome</keyword>
<name>A0ACB8J2G8_CITSI</name>
<accession>A0ACB8J2G8</accession>
<organism evidence="1 2">
    <name type="scientific">Citrus sinensis</name>
    <name type="common">Sweet orange</name>
    <name type="synonym">Citrus aurantium var. sinensis</name>
    <dbReference type="NCBI Taxonomy" id="2711"/>
    <lineage>
        <taxon>Eukaryota</taxon>
        <taxon>Viridiplantae</taxon>
        <taxon>Streptophyta</taxon>
        <taxon>Embryophyta</taxon>
        <taxon>Tracheophyta</taxon>
        <taxon>Spermatophyta</taxon>
        <taxon>Magnoliopsida</taxon>
        <taxon>eudicotyledons</taxon>
        <taxon>Gunneridae</taxon>
        <taxon>Pentapetalae</taxon>
        <taxon>rosids</taxon>
        <taxon>malvids</taxon>
        <taxon>Sapindales</taxon>
        <taxon>Rutaceae</taxon>
        <taxon>Aurantioideae</taxon>
        <taxon>Citrus</taxon>
    </lineage>
</organism>
<protein>
    <submittedName>
        <fullName evidence="1">Zinc knuckle protein</fullName>
    </submittedName>
</protein>
<reference evidence="2" key="1">
    <citation type="journal article" date="2023" name="Hortic. Res.">
        <title>A chromosome-level phased genome enabling allele-level studies in sweet orange: a case study on citrus Huanglongbing tolerance.</title>
        <authorList>
            <person name="Wu B."/>
            <person name="Yu Q."/>
            <person name="Deng Z."/>
            <person name="Duan Y."/>
            <person name="Luo F."/>
            <person name="Gmitter F. Jr."/>
        </authorList>
    </citation>
    <scope>NUCLEOTIDE SEQUENCE [LARGE SCALE GENOMIC DNA]</scope>
    <source>
        <strain evidence="2">cv. Valencia</strain>
    </source>
</reference>
<gene>
    <name evidence="1" type="ORF">KPL71_019858</name>
</gene>
<comment type="caution">
    <text evidence="1">The sequence shown here is derived from an EMBL/GenBank/DDBJ whole genome shotgun (WGS) entry which is preliminary data.</text>
</comment>
<evidence type="ECO:0000313" key="1">
    <source>
        <dbReference type="EMBL" id="KAH9711755.1"/>
    </source>
</evidence>
<dbReference type="Proteomes" id="UP000829398">
    <property type="component" value="Chromosome 7"/>
</dbReference>
<proteinExistence type="predicted"/>
<dbReference type="EMBL" id="CM039176">
    <property type="protein sequence ID" value="KAH9711755.1"/>
    <property type="molecule type" value="Genomic_DNA"/>
</dbReference>
<sequence length="480" mass="54372">MDTDELIRKCNAITIREEDKTSMSLEVNIKATRGKMLASCLVGKVLLTRAVNKEGFKSALQQVWRTVKEVKIESLGNNCFMFKFTEEADKKRVLTGGPWHFDRALLVLTEPKGIGELTKQSFTHTAFWIQIRNVPIACMEKELIQDLGGMIGAVEEIETDDNGECLGEFARIRVLINITLPLKKILFLKQEGESDIQMPVVYERLPDFCYCCGIIGHQYKECAKFQGQQKEQLPYGGWMKAIIIGGRARKNRNKERWNYEGSRSEEKSESSEHNGIHRQRQQQQKSQDNPVRTSGSEPMGEKTGQTVETTKIDEVEGVGEQNLMRGVVESMQDKQMGGNEIFPREEGILAGDGMEKERENFKTNLQEMEEAKFGNGLEITQSRPTKRKWKRRAREPNGRESKMGLGAYKRTSREAMGQSPKKKAKLSSPIKSETKKQGHHSPVAKIKLSLEPLMLENMVDMDSTIAEISAEAGSQPRRQP</sequence>
<evidence type="ECO:0000313" key="2">
    <source>
        <dbReference type="Proteomes" id="UP000829398"/>
    </source>
</evidence>